<accession>A0A4S3J263</accession>
<reference evidence="3 4" key="1">
    <citation type="submission" date="2019-03" db="EMBL/GenBank/DDBJ databases">
        <title>The genome sequence of a newly discovered highly antifungal drug resistant Aspergillus species, Aspergillus tanneri NIH 1004.</title>
        <authorList>
            <person name="Mounaud S."/>
            <person name="Singh I."/>
            <person name="Joardar V."/>
            <person name="Pakala S."/>
            <person name="Pakala S."/>
            <person name="Venepally P."/>
            <person name="Hoover J."/>
            <person name="Nierman W."/>
            <person name="Chung J."/>
            <person name="Losada L."/>
        </authorList>
    </citation>
    <scope>NUCLEOTIDE SEQUENCE [LARGE SCALE GENOMIC DNA]</scope>
    <source>
        <strain evidence="3 4">NIH1004</strain>
    </source>
</reference>
<dbReference type="EMBL" id="SOSA01000756">
    <property type="protein sequence ID" value="THC88846.1"/>
    <property type="molecule type" value="Genomic_DNA"/>
</dbReference>
<dbReference type="Proteomes" id="UP000308092">
    <property type="component" value="Unassembled WGS sequence"/>
</dbReference>
<evidence type="ECO:0000313" key="3">
    <source>
        <dbReference type="EMBL" id="THC88846.1"/>
    </source>
</evidence>
<name>A0A4S3J263_9EURO</name>
<evidence type="ECO:0000256" key="1">
    <source>
        <dbReference type="SAM" id="MobiDB-lite"/>
    </source>
</evidence>
<organism evidence="3 4">
    <name type="scientific">Aspergillus tanneri</name>
    <dbReference type="NCBI Taxonomy" id="1220188"/>
    <lineage>
        <taxon>Eukaryota</taxon>
        <taxon>Fungi</taxon>
        <taxon>Dikarya</taxon>
        <taxon>Ascomycota</taxon>
        <taxon>Pezizomycotina</taxon>
        <taxon>Eurotiomycetes</taxon>
        <taxon>Eurotiomycetidae</taxon>
        <taxon>Eurotiales</taxon>
        <taxon>Aspergillaceae</taxon>
        <taxon>Aspergillus</taxon>
        <taxon>Aspergillus subgen. Circumdati</taxon>
    </lineage>
</organism>
<gene>
    <name evidence="2" type="ORF">ATNIH1004_003479</name>
    <name evidence="3" type="ORF">EYZ11_011706</name>
</gene>
<keyword evidence="4" id="KW-1185">Reference proteome</keyword>
<dbReference type="RefSeq" id="XP_033430151.1">
    <property type="nucleotide sequence ID" value="XM_033568156.1"/>
</dbReference>
<dbReference type="AlphaFoldDB" id="A0A4S3J263"/>
<comment type="caution">
    <text evidence="3">The sequence shown here is derived from an EMBL/GenBank/DDBJ whole genome shotgun (WGS) entry which is preliminary data.</text>
</comment>
<sequence>MISTKAKIKKEPTPLEELEDINCPQARRPPDPVSRRPPFLGKVSPRPGHMIPGSPIHRIAVADKMAWTTLQVISKVVVYRDSLCGATLGLADDQIAQ</sequence>
<reference evidence="2 5" key="2">
    <citation type="submission" date="2019-08" db="EMBL/GenBank/DDBJ databases">
        <title>The genome sequence of a newly discovered highly antifungal drug resistant Aspergillus species, Aspergillus tanneri NIH 1004.</title>
        <authorList>
            <person name="Mounaud S."/>
            <person name="Singh I."/>
            <person name="Joardar V."/>
            <person name="Pakala S."/>
            <person name="Pakala S."/>
            <person name="Venepally P."/>
            <person name="Chung J.K."/>
            <person name="Losada L."/>
            <person name="Nierman W.C."/>
        </authorList>
    </citation>
    <scope>NUCLEOTIDE SEQUENCE [LARGE SCALE GENOMIC DNA]</scope>
    <source>
        <strain evidence="2 5">NIH1004</strain>
    </source>
</reference>
<feature type="region of interest" description="Disordered" evidence="1">
    <location>
        <begin position="1"/>
        <end position="51"/>
    </location>
</feature>
<protein>
    <submittedName>
        <fullName evidence="3">Uncharacterized protein</fullName>
    </submittedName>
</protein>
<dbReference type="GeneID" id="54326181"/>
<dbReference type="Proteomes" id="UP000324241">
    <property type="component" value="Unassembled WGS sequence"/>
</dbReference>
<evidence type="ECO:0000313" key="4">
    <source>
        <dbReference type="Proteomes" id="UP000308092"/>
    </source>
</evidence>
<evidence type="ECO:0000313" key="5">
    <source>
        <dbReference type="Proteomes" id="UP000324241"/>
    </source>
</evidence>
<dbReference type="VEuPathDB" id="FungiDB:EYZ11_011706"/>
<proteinExistence type="predicted"/>
<dbReference type="EMBL" id="QUQM01000001">
    <property type="protein sequence ID" value="KAA8650790.1"/>
    <property type="molecule type" value="Genomic_DNA"/>
</dbReference>
<evidence type="ECO:0000313" key="2">
    <source>
        <dbReference type="EMBL" id="KAA8650790.1"/>
    </source>
</evidence>